<keyword evidence="3" id="KW-0812">Transmembrane</keyword>
<dbReference type="SMART" id="SM00710">
    <property type="entry name" value="PbH1"/>
    <property type="match status" value="7"/>
</dbReference>
<dbReference type="SUPFAM" id="SSF51126">
    <property type="entry name" value="Pectin lyase-like"/>
    <property type="match status" value="1"/>
</dbReference>
<accession>A0A7X6QY38</accession>
<dbReference type="InterPro" id="IPR042229">
    <property type="entry name" value="Listeria/Bacterioides_rpt_sf"/>
</dbReference>
<dbReference type="GO" id="GO:0030313">
    <property type="term" value="C:cell envelope"/>
    <property type="evidence" value="ECO:0007669"/>
    <property type="project" value="UniProtKB-SubCell"/>
</dbReference>
<evidence type="ECO:0000313" key="5">
    <source>
        <dbReference type="EMBL" id="NKY21772.1"/>
    </source>
</evidence>
<keyword evidence="3" id="KW-0472">Membrane</keyword>
<keyword evidence="3" id="KW-1133">Transmembrane helix</keyword>
<dbReference type="InterPro" id="IPR011050">
    <property type="entry name" value="Pectin_lyase_fold/virulence"/>
</dbReference>
<sequence>MGRRLTTLGAVIGAVTLGLGGVAAVPQTAHAADPVTVATVAELQTVVASAAVDTTITLAATFPETLPSTITLTAASGVAIEIDGGGRTLYPAASGPHLTATVSGTGSFTLRNLVFTLPGGSSAGNGGVQITQNDSAEVTLSGLDLTGLRTTALVVSGGSSGDLTVTDSSFTGNTASSAAALLFGRYSATATSLFQRTTFEDNTGTSGSGYSGGAVRVNANTLGTLVFEDSAFIGNQFTEGGTQPRGGAIAMHNSSVQLHLINDYFARNTTASTSTPANADGGAVSAFNSSAYTNGSIFVDSSTFEENEAEDDGAALFIEGRSATSAGPYASQIVVQNSTFINNRSGNYTSDSGGVIQASLRSQVTLEHNTFVGNTKAINSGVDVGGHLGFDSGGIQSPKLTATNNIFTRATSVHTTYVSCTTNVGCTNNAVTIAAADEAQLLLDVFGTATPTATANGTTAIAGDARPGRTTHPVTTVRIAPPLTSTALTAYQAGTTATSLVSDGRGVGFKALPDSGSLEMEYVKFDQATNGGSWSGQTPTFPQGDSYFTGTDAATGWYEVANPGTTVTFPPDPTPPALHSFTGWFTEPTGGTQVTDATAAGQTLYAQFAPLTYTVTFDSAGGSAVDPVTGITPGDPVTEPADPTYPGHTFNGWLLDGAPYDFSSPVTQDFTLVASWTPVPPVDPEPEPDPEPTPDPTPDPTVPPTPVTPDPPSTTVIKPGLAVTGPAAVAGIALGAVLLIGAGTAAVAARRRRG</sequence>
<feature type="region of interest" description="Disordered" evidence="2">
    <location>
        <begin position="676"/>
        <end position="718"/>
    </location>
</feature>
<evidence type="ECO:0000256" key="3">
    <source>
        <dbReference type="SAM" id="Phobius"/>
    </source>
</evidence>
<feature type="chain" id="PRO_5030932043" evidence="4">
    <location>
        <begin position="32"/>
        <end position="754"/>
    </location>
</feature>
<dbReference type="Gene3D" id="2.60.40.4270">
    <property type="entry name" value="Listeria-Bacteroides repeat domain"/>
    <property type="match status" value="1"/>
</dbReference>
<dbReference type="InterPro" id="IPR013378">
    <property type="entry name" value="InlB-like_B-rpt"/>
</dbReference>
<dbReference type="NCBIfam" id="TIGR02543">
    <property type="entry name" value="List_Bact_rpt"/>
    <property type="match status" value="1"/>
</dbReference>
<keyword evidence="6" id="KW-1185">Reference proteome</keyword>
<dbReference type="EMBL" id="JAAXOX010000001">
    <property type="protein sequence ID" value="NKY21772.1"/>
    <property type="molecule type" value="Genomic_DNA"/>
</dbReference>
<proteinExistence type="predicted"/>
<name>A0A7X6QY38_9CELL</name>
<evidence type="ECO:0000256" key="2">
    <source>
        <dbReference type="SAM" id="MobiDB-lite"/>
    </source>
</evidence>
<feature type="compositionally biased region" description="Pro residues" evidence="2">
    <location>
        <begin position="693"/>
        <end position="712"/>
    </location>
</feature>
<comment type="subcellular location">
    <subcellularLocation>
        <location evidence="1">Cell envelope</location>
    </subcellularLocation>
</comment>
<feature type="signal peptide" evidence="4">
    <location>
        <begin position="1"/>
        <end position="31"/>
    </location>
</feature>
<dbReference type="AlphaFoldDB" id="A0A7X6QY38"/>
<evidence type="ECO:0000313" key="6">
    <source>
        <dbReference type="Proteomes" id="UP000581206"/>
    </source>
</evidence>
<dbReference type="Pfam" id="PF09479">
    <property type="entry name" value="Flg_new"/>
    <property type="match status" value="2"/>
</dbReference>
<reference evidence="5 6" key="1">
    <citation type="submission" date="2020-04" db="EMBL/GenBank/DDBJ databases">
        <title>MicrobeNet Type strains.</title>
        <authorList>
            <person name="Nicholson A.C."/>
        </authorList>
    </citation>
    <scope>NUCLEOTIDE SEQUENCE [LARGE SCALE GENOMIC DNA]</scope>
    <source>
        <strain evidence="5 6">ATCC BAA-788</strain>
    </source>
</reference>
<evidence type="ECO:0000256" key="1">
    <source>
        <dbReference type="ARBA" id="ARBA00004196"/>
    </source>
</evidence>
<keyword evidence="4" id="KW-0732">Signal</keyword>
<feature type="transmembrane region" description="Helical" evidence="3">
    <location>
        <begin position="727"/>
        <end position="749"/>
    </location>
</feature>
<dbReference type="InterPro" id="IPR006626">
    <property type="entry name" value="PbH1"/>
</dbReference>
<organism evidence="5 6">
    <name type="scientific">Cellulomonas denverensis</name>
    <dbReference type="NCBI Taxonomy" id="264297"/>
    <lineage>
        <taxon>Bacteria</taxon>
        <taxon>Bacillati</taxon>
        <taxon>Actinomycetota</taxon>
        <taxon>Actinomycetes</taxon>
        <taxon>Micrococcales</taxon>
        <taxon>Cellulomonadaceae</taxon>
        <taxon>Cellulomonas</taxon>
    </lineage>
</organism>
<gene>
    <name evidence="5" type="ORF">HGA03_03730</name>
</gene>
<dbReference type="Proteomes" id="UP000581206">
    <property type="component" value="Unassembled WGS sequence"/>
</dbReference>
<comment type="caution">
    <text evidence="5">The sequence shown here is derived from an EMBL/GenBank/DDBJ whole genome shotgun (WGS) entry which is preliminary data.</text>
</comment>
<protein>
    <submittedName>
        <fullName evidence="5">Uncharacterized protein</fullName>
    </submittedName>
</protein>
<dbReference type="RefSeq" id="WP_168628821.1">
    <property type="nucleotide sequence ID" value="NZ_BONL01000010.1"/>
</dbReference>
<evidence type="ECO:0000256" key="4">
    <source>
        <dbReference type="SAM" id="SignalP"/>
    </source>
</evidence>